<name>A0AAN0P8F5_ACISD</name>
<organism evidence="2 3">
    <name type="scientific">Acinetobacter oleivorans (strain JCM 16667 / KCTC 23045 / DR1)</name>
    <dbReference type="NCBI Taxonomy" id="436717"/>
    <lineage>
        <taxon>Bacteria</taxon>
        <taxon>Pseudomonadati</taxon>
        <taxon>Pseudomonadota</taxon>
        <taxon>Gammaproteobacteria</taxon>
        <taxon>Moraxellales</taxon>
        <taxon>Moraxellaceae</taxon>
        <taxon>Acinetobacter</taxon>
    </lineage>
</organism>
<dbReference type="KEGG" id="acd:AOLE_09265"/>
<sequence length="78" mass="8720">MLKVVLITGNLFTQFNNVSLKGIAILKLEVPLLLILQEPIVKLLIILVIVLLVHIVLGLEVDIIALIARVLKDIFQDR</sequence>
<accession>A0AAN0P8F5</accession>
<dbReference type="Proteomes" id="UP000000392">
    <property type="component" value="Chromosome"/>
</dbReference>
<gene>
    <name evidence="2" type="ordered locus">AOLE_09265</name>
</gene>
<keyword evidence="1" id="KW-0812">Transmembrane</keyword>
<reference evidence="2 3" key="1">
    <citation type="journal article" date="2010" name="J. Bacteriol.">
        <title>Complete genome sequence of the diesel-degrading Acinetobacter sp. strain DR1.</title>
        <authorList>
            <person name="Jung J."/>
            <person name="Baek J.H."/>
            <person name="Park W."/>
        </authorList>
    </citation>
    <scope>NUCLEOTIDE SEQUENCE [LARGE SCALE GENOMIC DNA]</scope>
    <source>
        <strain evidence="3">JCM 16667 / KCTC 23045 / DR1</strain>
    </source>
</reference>
<feature type="transmembrane region" description="Helical" evidence="1">
    <location>
        <begin position="44"/>
        <end position="68"/>
    </location>
</feature>
<proteinExistence type="predicted"/>
<keyword evidence="1" id="KW-1133">Transmembrane helix</keyword>
<evidence type="ECO:0000313" key="3">
    <source>
        <dbReference type="Proteomes" id="UP000000392"/>
    </source>
</evidence>
<keyword evidence="1" id="KW-0472">Membrane</keyword>
<dbReference type="AlphaFoldDB" id="A0AAN0P8F5"/>
<evidence type="ECO:0000256" key="1">
    <source>
        <dbReference type="SAM" id="Phobius"/>
    </source>
</evidence>
<protein>
    <submittedName>
        <fullName evidence="2">Uncharacterized protein</fullName>
    </submittedName>
</protein>
<evidence type="ECO:0000313" key="2">
    <source>
        <dbReference type="EMBL" id="ADI90742.1"/>
    </source>
</evidence>
<dbReference type="EMBL" id="CP002080">
    <property type="protein sequence ID" value="ADI90742.1"/>
    <property type="molecule type" value="Genomic_DNA"/>
</dbReference>